<dbReference type="PANTHER" id="PTHR43289">
    <property type="entry name" value="MITOGEN-ACTIVATED PROTEIN KINASE KINASE KINASE 20-RELATED"/>
    <property type="match status" value="1"/>
</dbReference>
<dbReference type="Pfam" id="PF00069">
    <property type="entry name" value="Pkinase"/>
    <property type="match status" value="1"/>
</dbReference>
<evidence type="ECO:0000313" key="11">
    <source>
        <dbReference type="EMBL" id="MFB9520666.1"/>
    </source>
</evidence>
<keyword evidence="5 11" id="KW-0418">Kinase</keyword>
<evidence type="ECO:0000256" key="1">
    <source>
        <dbReference type="ARBA" id="ARBA00012513"/>
    </source>
</evidence>
<keyword evidence="3 11" id="KW-0808">Transferase</keyword>
<organism evidence="11 12">
    <name type="scientific">Streptomyces cremeus</name>
    <dbReference type="NCBI Taxonomy" id="66881"/>
    <lineage>
        <taxon>Bacteria</taxon>
        <taxon>Bacillati</taxon>
        <taxon>Actinomycetota</taxon>
        <taxon>Actinomycetes</taxon>
        <taxon>Kitasatosporales</taxon>
        <taxon>Streptomycetaceae</taxon>
        <taxon>Streptomyces</taxon>
    </lineage>
</organism>
<accession>A0ABV5PDR2</accession>
<dbReference type="Gene3D" id="3.30.200.20">
    <property type="entry name" value="Phosphorylase Kinase, domain 1"/>
    <property type="match status" value="1"/>
</dbReference>
<keyword evidence="9" id="KW-1133">Transmembrane helix</keyword>
<dbReference type="Gene3D" id="1.10.510.10">
    <property type="entry name" value="Transferase(Phosphotransferase) domain 1"/>
    <property type="match status" value="1"/>
</dbReference>
<evidence type="ECO:0000313" key="12">
    <source>
        <dbReference type="Proteomes" id="UP001589718"/>
    </source>
</evidence>
<proteinExistence type="predicted"/>
<feature type="region of interest" description="Disordered" evidence="8">
    <location>
        <begin position="411"/>
        <end position="478"/>
    </location>
</feature>
<protein>
    <recommendedName>
        <fullName evidence="1">non-specific serine/threonine protein kinase</fullName>
        <ecNumber evidence="1">2.7.11.1</ecNumber>
    </recommendedName>
</protein>
<reference evidence="11 12" key="1">
    <citation type="submission" date="2024-09" db="EMBL/GenBank/DDBJ databases">
        <authorList>
            <person name="Sun Q."/>
            <person name="Mori K."/>
        </authorList>
    </citation>
    <scope>NUCLEOTIDE SEQUENCE [LARGE SCALE GENOMIC DNA]</scope>
    <source>
        <strain evidence="11 12">JCM 4362</strain>
    </source>
</reference>
<feature type="compositionally biased region" description="Low complexity" evidence="8">
    <location>
        <begin position="338"/>
        <end position="351"/>
    </location>
</feature>
<dbReference type="InterPro" id="IPR017441">
    <property type="entry name" value="Protein_kinase_ATP_BS"/>
</dbReference>
<feature type="domain" description="Protein kinase" evidence="10">
    <location>
        <begin position="20"/>
        <end position="287"/>
    </location>
</feature>
<evidence type="ECO:0000259" key="10">
    <source>
        <dbReference type="PROSITE" id="PS50011"/>
    </source>
</evidence>
<dbReference type="EC" id="2.7.11.1" evidence="1"/>
<comment type="caution">
    <text evidence="11">The sequence shown here is derived from an EMBL/GenBank/DDBJ whole genome shotgun (WGS) entry which is preliminary data.</text>
</comment>
<feature type="transmembrane region" description="Helical" evidence="9">
    <location>
        <begin position="374"/>
        <end position="396"/>
    </location>
</feature>
<feature type="compositionally biased region" description="Pro residues" evidence="8">
    <location>
        <begin position="454"/>
        <end position="471"/>
    </location>
</feature>
<keyword evidence="12" id="KW-1185">Reference proteome</keyword>
<dbReference type="Proteomes" id="UP001589718">
    <property type="component" value="Unassembled WGS sequence"/>
</dbReference>
<name>A0ABV5PDR2_STRCM</name>
<dbReference type="GO" id="GO:0004674">
    <property type="term" value="F:protein serine/threonine kinase activity"/>
    <property type="evidence" value="ECO:0007669"/>
    <property type="project" value="UniProtKB-EC"/>
</dbReference>
<dbReference type="PROSITE" id="PS00108">
    <property type="entry name" value="PROTEIN_KINASE_ST"/>
    <property type="match status" value="1"/>
</dbReference>
<feature type="binding site" evidence="7">
    <location>
        <position position="49"/>
    </location>
    <ligand>
        <name>ATP</name>
        <dbReference type="ChEBI" id="CHEBI:30616"/>
    </ligand>
</feature>
<evidence type="ECO:0000256" key="7">
    <source>
        <dbReference type="PROSITE-ProRule" id="PRU10141"/>
    </source>
</evidence>
<keyword evidence="9" id="KW-0472">Membrane</keyword>
<dbReference type="InterPro" id="IPR000719">
    <property type="entry name" value="Prot_kinase_dom"/>
</dbReference>
<dbReference type="EMBL" id="JBHMCR010000006">
    <property type="protein sequence ID" value="MFB9520666.1"/>
    <property type="molecule type" value="Genomic_DNA"/>
</dbReference>
<dbReference type="RefSeq" id="WP_345223821.1">
    <property type="nucleotide sequence ID" value="NZ_BAAAXE010000013.1"/>
</dbReference>
<feature type="compositionally biased region" description="Low complexity" evidence="8">
    <location>
        <begin position="411"/>
        <end position="438"/>
    </location>
</feature>
<evidence type="ECO:0000256" key="9">
    <source>
        <dbReference type="SAM" id="Phobius"/>
    </source>
</evidence>
<evidence type="ECO:0000256" key="8">
    <source>
        <dbReference type="SAM" id="MobiDB-lite"/>
    </source>
</evidence>
<keyword evidence="6 7" id="KW-0067">ATP-binding</keyword>
<dbReference type="PROSITE" id="PS50011">
    <property type="entry name" value="PROTEIN_KINASE_DOM"/>
    <property type="match status" value="1"/>
</dbReference>
<evidence type="ECO:0000256" key="2">
    <source>
        <dbReference type="ARBA" id="ARBA00022527"/>
    </source>
</evidence>
<keyword evidence="2" id="KW-0723">Serine/threonine-protein kinase</keyword>
<dbReference type="CDD" id="cd14014">
    <property type="entry name" value="STKc_PknB_like"/>
    <property type="match status" value="1"/>
</dbReference>
<evidence type="ECO:0000256" key="4">
    <source>
        <dbReference type="ARBA" id="ARBA00022741"/>
    </source>
</evidence>
<dbReference type="InterPro" id="IPR008271">
    <property type="entry name" value="Ser/Thr_kinase_AS"/>
</dbReference>
<evidence type="ECO:0000256" key="6">
    <source>
        <dbReference type="ARBA" id="ARBA00022840"/>
    </source>
</evidence>
<dbReference type="PROSITE" id="PS00107">
    <property type="entry name" value="PROTEIN_KINASE_ATP"/>
    <property type="match status" value="1"/>
</dbReference>
<sequence length="581" mass="58384">MTGGAAHGADGPGRIVDGRFALLERLGSGGMGTVWRARDLALEREVALKEVRPPDPALAAADPTASRHLRLRVLREARALARINHPNVVTIHHIVDGAGPAADAAAGAAHPWLVMELLPGRSLQEHLARGPLDFRTAARLGRGVLAGLRAAHAAGIHHRDVKPANVMLRPDGTAVLTDFGIAALAGASPLTLTGEFVGSPEYIAPERVRGAEDAASADLWSLGMLLYVAVEGRSPMRRDSTLATLAAVLDDPVPPPRLAGPLGPVLAGVLVRDPAARPDGARLDALLAAVESGGGAGAGAAAGPTPTVLDGRVPPPPGGGPGVPPPPPGGPDTYSTVPRGAGPDAATPGAGRLPPGHTGEPSTRPRTTGRNRRGVAAVVGAVLALGLVAGGTYVLAGGERGPVAPVLGASGAPAASGSSGSGASPSGTSAGSGASAALPPSPAPAPSTSRTPAEPLPPPPPSTPPSAPPAGPGGTWVAQLHSEPVSTGRRGLDRSLARTRAQVPDARVLLSDDYASLNPGYRVIYAPGPFESGRAALAYCALRGRTTANSCVGRWISDDRADRGYLCRPPASSPRGRCTRD</sequence>
<keyword evidence="9" id="KW-0812">Transmembrane</keyword>
<dbReference type="InterPro" id="IPR011009">
    <property type="entry name" value="Kinase-like_dom_sf"/>
</dbReference>
<gene>
    <name evidence="11" type="ORF">ACFFTU_11965</name>
</gene>
<dbReference type="SUPFAM" id="SSF56112">
    <property type="entry name" value="Protein kinase-like (PK-like)"/>
    <property type="match status" value="1"/>
</dbReference>
<feature type="compositionally biased region" description="Pro residues" evidence="8">
    <location>
        <begin position="313"/>
        <end position="330"/>
    </location>
</feature>
<evidence type="ECO:0000256" key="5">
    <source>
        <dbReference type="ARBA" id="ARBA00022777"/>
    </source>
</evidence>
<dbReference type="SMART" id="SM00220">
    <property type="entry name" value="S_TKc"/>
    <property type="match status" value="1"/>
</dbReference>
<feature type="region of interest" description="Disordered" evidence="8">
    <location>
        <begin position="294"/>
        <end position="373"/>
    </location>
</feature>
<keyword evidence="4 7" id="KW-0547">Nucleotide-binding</keyword>
<dbReference type="PANTHER" id="PTHR43289:SF6">
    <property type="entry name" value="SERINE_THREONINE-PROTEIN KINASE NEKL-3"/>
    <property type="match status" value="1"/>
</dbReference>
<evidence type="ECO:0000256" key="3">
    <source>
        <dbReference type="ARBA" id="ARBA00022679"/>
    </source>
</evidence>